<feature type="non-terminal residue" evidence="1">
    <location>
        <position position="68"/>
    </location>
</feature>
<gene>
    <name evidence="1" type="ORF">LCGC14_2697830</name>
</gene>
<organism evidence="1">
    <name type="scientific">marine sediment metagenome</name>
    <dbReference type="NCBI Taxonomy" id="412755"/>
    <lineage>
        <taxon>unclassified sequences</taxon>
        <taxon>metagenomes</taxon>
        <taxon>ecological metagenomes</taxon>
    </lineage>
</organism>
<accession>A0A0F8ZGT0</accession>
<dbReference type="AlphaFoldDB" id="A0A0F8ZGT0"/>
<reference evidence="1" key="1">
    <citation type="journal article" date="2015" name="Nature">
        <title>Complex archaea that bridge the gap between prokaryotes and eukaryotes.</title>
        <authorList>
            <person name="Spang A."/>
            <person name="Saw J.H."/>
            <person name="Jorgensen S.L."/>
            <person name="Zaremba-Niedzwiedzka K."/>
            <person name="Martijn J."/>
            <person name="Lind A.E."/>
            <person name="van Eijk R."/>
            <person name="Schleper C."/>
            <person name="Guy L."/>
            <person name="Ettema T.J."/>
        </authorList>
    </citation>
    <scope>NUCLEOTIDE SEQUENCE</scope>
</reference>
<evidence type="ECO:0000313" key="1">
    <source>
        <dbReference type="EMBL" id="KKK92943.1"/>
    </source>
</evidence>
<protein>
    <submittedName>
        <fullName evidence="1">Uncharacterized protein</fullName>
    </submittedName>
</protein>
<comment type="caution">
    <text evidence="1">The sequence shown here is derived from an EMBL/GenBank/DDBJ whole genome shotgun (WGS) entry which is preliminary data.</text>
</comment>
<name>A0A0F8ZGT0_9ZZZZ</name>
<proteinExistence type="predicted"/>
<sequence>MFKRPIAIHNGPLYLRYGIMAETTIDLKDIDAVEISSKDIASSKETQKLSFLGALESHNVIIYLKKEN</sequence>
<dbReference type="EMBL" id="LAZR01047987">
    <property type="protein sequence ID" value="KKK92943.1"/>
    <property type="molecule type" value="Genomic_DNA"/>
</dbReference>